<feature type="active site" description="Charge relay system" evidence="5">
    <location>
        <position position="381"/>
    </location>
</feature>
<evidence type="ECO:0000256" key="6">
    <source>
        <dbReference type="SAM" id="SignalP"/>
    </source>
</evidence>
<feature type="chain" id="PRO_5021906210" description="Peptidase S8/S53 domain-containing protein" evidence="6">
    <location>
        <begin position="22"/>
        <end position="945"/>
    </location>
</feature>
<dbReference type="Gene3D" id="3.40.50.200">
    <property type="entry name" value="Peptidase S8/S53 domain"/>
    <property type="match status" value="1"/>
</dbReference>
<dbReference type="PROSITE" id="PS00138">
    <property type="entry name" value="SUBTILASE_SER"/>
    <property type="match status" value="1"/>
</dbReference>
<dbReference type="PANTHER" id="PTHR43806">
    <property type="entry name" value="PEPTIDASE S8"/>
    <property type="match status" value="1"/>
</dbReference>
<dbReference type="PANTHER" id="PTHR43806:SF11">
    <property type="entry name" value="CEREVISIN-RELATED"/>
    <property type="match status" value="1"/>
</dbReference>
<evidence type="ECO:0000256" key="4">
    <source>
        <dbReference type="ARBA" id="ARBA00022825"/>
    </source>
</evidence>
<dbReference type="AlphaFoldDB" id="A0A532URR2"/>
<evidence type="ECO:0000259" key="7">
    <source>
        <dbReference type="Pfam" id="PF00082"/>
    </source>
</evidence>
<dbReference type="InterPro" id="IPR034204">
    <property type="entry name" value="PfSUB1-like_cat_dom"/>
</dbReference>
<dbReference type="InterPro" id="IPR050131">
    <property type="entry name" value="Peptidase_S8_subtilisin-like"/>
</dbReference>
<sequence length="945" mass="101118">MRRIWTLSIFLLLVSVTAVHADDGAKTVYLKWSHELDIQHNADVWATGDIQLDSVLRCYAVAKVQPALRIRLNSDPNGLNRVIRIDLQQSADVVKLIDALRNFPSAEYAVPAPVRRIFNSLGKSTGRNILDVPGDPLYPEQWFFPVMQTLSAWDLTHGLSSVVVAIVDNGTDWTHPDMAANIWTNSGEIGGNGIDDDGNGYIDDTRGWDFQDEDNNPMPEDPGGGPDYHGTHTAGLVSAVMNNGRGVVGMAPSCSLMPIRAGFGSYISTSGGLEGILYAANNGADVISLSWGGSGSNSYEQDIINEALVLGLVVVAAAGNEGVSSAHYPAAYDGVLAVAATDPSDHIWSSSNYGSWISVCAPGVSILSLIPDGYGLASGTSMATPLTAGVAALVKSHHPTWTGDQIYSQIMYTADDITAKNPLFAGMLGTGRVNAFRAVAETAPGVLISGMSFTEIGGDGDGRLDPGEAATLEFSLTNMGEATSNVQVELSCNDPYVQINQSSWDFSQFGAGQTVTNSSNLFEIQVLGGASPNSDVDLIITVDTENFYNASLNSPLWIDPAFGDHNVGNVTFTVTEFGAFGYYDYVHSEQKGSGFRYPSESSNALYLGALMAGVSPDKVSDCAYGTSYPYRYDWETTTDGELSILPGSLADQEGTAIYQDTRPPSSEQVGLKITQQTFGWDQAPDSDFTIISFSLENVSGSDLSDLYVGLYMDWDLINYDENEADWDGALQLGYQYNNPVTAPNTRYYGTCLLSGDLASYRVIDNIALYGGSPSLMTDADKYEYMSAGMVQTGSVAPSDQAMVLSVGPLSLDADSSKQVVFAVLGGDNLEDLKTNAQAAQNKWNSIATLVKNPGAPSHVSFSIDSVFPRPANSSLHLTFSVPGPGEVTFDLIDIMGRSIPVHRKIYPGAGSYSLNFPQWNGASGIYLLRGNSNYGSAITKIIWLK</sequence>
<organism evidence="8 9">
    <name type="scientific">candidate division LCP-89 bacterium B3_LCP</name>
    <dbReference type="NCBI Taxonomy" id="2012998"/>
    <lineage>
        <taxon>Bacteria</taxon>
        <taxon>Pseudomonadati</taxon>
        <taxon>Bacteria division LCP-89</taxon>
    </lineage>
</organism>
<dbReference type="InterPro" id="IPR000209">
    <property type="entry name" value="Peptidase_S8/S53_dom"/>
</dbReference>
<dbReference type="InterPro" id="IPR023828">
    <property type="entry name" value="Peptidase_S8_Ser-AS"/>
</dbReference>
<dbReference type="GO" id="GO:0006508">
    <property type="term" value="P:proteolysis"/>
    <property type="evidence" value="ECO:0007669"/>
    <property type="project" value="UniProtKB-KW"/>
</dbReference>
<evidence type="ECO:0000313" key="9">
    <source>
        <dbReference type="Proteomes" id="UP000319619"/>
    </source>
</evidence>
<evidence type="ECO:0000256" key="1">
    <source>
        <dbReference type="ARBA" id="ARBA00011073"/>
    </source>
</evidence>
<dbReference type="InterPro" id="IPR036852">
    <property type="entry name" value="Peptidase_S8/S53_dom_sf"/>
</dbReference>
<dbReference type="EMBL" id="NJBN01000012">
    <property type="protein sequence ID" value="TKJ37552.1"/>
    <property type="molecule type" value="Genomic_DNA"/>
</dbReference>
<accession>A0A532URR2</accession>
<feature type="domain" description="Peptidase S8/S53" evidence="7">
    <location>
        <begin position="161"/>
        <end position="420"/>
    </location>
</feature>
<reference evidence="8 9" key="1">
    <citation type="submission" date="2017-06" db="EMBL/GenBank/DDBJ databases">
        <title>Novel microbial phyla capable of carbon fixation and sulfur reduction in deep-sea sediments.</title>
        <authorList>
            <person name="Huang J."/>
            <person name="Baker B."/>
            <person name="Wang Y."/>
        </authorList>
    </citation>
    <scope>NUCLEOTIDE SEQUENCE [LARGE SCALE GENOMIC DNA]</scope>
    <source>
        <strain evidence="8">B3_LCP</strain>
    </source>
</reference>
<dbReference type="GO" id="GO:0004252">
    <property type="term" value="F:serine-type endopeptidase activity"/>
    <property type="evidence" value="ECO:0007669"/>
    <property type="project" value="UniProtKB-UniRule"/>
</dbReference>
<dbReference type="PROSITE" id="PS51892">
    <property type="entry name" value="SUBTILASE"/>
    <property type="match status" value="1"/>
</dbReference>
<keyword evidence="6" id="KW-0732">Signal</keyword>
<comment type="similarity">
    <text evidence="1 5">Belongs to the peptidase S8 family.</text>
</comment>
<dbReference type="Pfam" id="PF00082">
    <property type="entry name" value="Peptidase_S8"/>
    <property type="match status" value="1"/>
</dbReference>
<protein>
    <recommendedName>
        <fullName evidence="7">Peptidase S8/S53 domain-containing protein</fullName>
    </recommendedName>
</protein>
<evidence type="ECO:0000256" key="3">
    <source>
        <dbReference type="ARBA" id="ARBA00022801"/>
    </source>
</evidence>
<dbReference type="CDD" id="cd07473">
    <property type="entry name" value="Peptidases_S8_Subtilisin_like"/>
    <property type="match status" value="1"/>
</dbReference>
<comment type="caution">
    <text evidence="8">The sequence shown here is derived from an EMBL/GenBank/DDBJ whole genome shotgun (WGS) entry which is preliminary data.</text>
</comment>
<dbReference type="Proteomes" id="UP000319619">
    <property type="component" value="Unassembled WGS sequence"/>
</dbReference>
<evidence type="ECO:0000313" key="8">
    <source>
        <dbReference type="EMBL" id="TKJ37552.1"/>
    </source>
</evidence>
<evidence type="ECO:0000256" key="2">
    <source>
        <dbReference type="ARBA" id="ARBA00022670"/>
    </source>
</evidence>
<dbReference type="SUPFAM" id="SSF52743">
    <property type="entry name" value="Subtilisin-like"/>
    <property type="match status" value="1"/>
</dbReference>
<feature type="active site" description="Charge relay system" evidence="5">
    <location>
        <position position="168"/>
    </location>
</feature>
<keyword evidence="4 5" id="KW-0720">Serine protease</keyword>
<dbReference type="InterPro" id="IPR015500">
    <property type="entry name" value="Peptidase_S8_subtilisin-rel"/>
</dbReference>
<keyword evidence="3 5" id="KW-0378">Hydrolase</keyword>
<proteinExistence type="inferred from homology"/>
<keyword evidence="2 5" id="KW-0645">Protease</keyword>
<dbReference type="PRINTS" id="PR00723">
    <property type="entry name" value="SUBTILISIN"/>
</dbReference>
<gene>
    <name evidence="8" type="ORF">CEE37_13630</name>
</gene>
<name>A0A532URR2_UNCL8</name>
<feature type="active site" description="Charge relay system" evidence="5">
    <location>
        <position position="229"/>
    </location>
</feature>
<feature type="signal peptide" evidence="6">
    <location>
        <begin position="1"/>
        <end position="21"/>
    </location>
</feature>
<evidence type="ECO:0000256" key="5">
    <source>
        <dbReference type="PROSITE-ProRule" id="PRU01240"/>
    </source>
</evidence>